<dbReference type="Proteomes" id="UP000091820">
    <property type="component" value="Unassembled WGS sequence"/>
</dbReference>
<organism evidence="14 15">
    <name type="scientific">Glossina brevipalpis</name>
    <dbReference type="NCBI Taxonomy" id="37001"/>
    <lineage>
        <taxon>Eukaryota</taxon>
        <taxon>Metazoa</taxon>
        <taxon>Ecdysozoa</taxon>
        <taxon>Arthropoda</taxon>
        <taxon>Hexapoda</taxon>
        <taxon>Insecta</taxon>
        <taxon>Pterygota</taxon>
        <taxon>Neoptera</taxon>
        <taxon>Endopterygota</taxon>
        <taxon>Diptera</taxon>
        <taxon>Brachycera</taxon>
        <taxon>Muscomorpha</taxon>
        <taxon>Hippoboscoidea</taxon>
        <taxon>Glossinidae</taxon>
        <taxon>Glossina</taxon>
    </lineage>
</organism>
<evidence type="ECO:0000256" key="8">
    <source>
        <dbReference type="ARBA" id="ARBA00022848"/>
    </source>
</evidence>
<comment type="similarity">
    <text evidence="4 13">Belongs to the cytochrome P450 family.</text>
</comment>
<evidence type="ECO:0000256" key="11">
    <source>
        <dbReference type="ARBA" id="ARBA00023033"/>
    </source>
</evidence>
<dbReference type="SUPFAM" id="SSF48264">
    <property type="entry name" value="Cytochrome P450"/>
    <property type="match status" value="1"/>
</dbReference>
<dbReference type="STRING" id="37001.A0A1A9W294"/>
<evidence type="ECO:0000256" key="13">
    <source>
        <dbReference type="RuleBase" id="RU000461"/>
    </source>
</evidence>
<evidence type="ECO:0000256" key="6">
    <source>
        <dbReference type="ARBA" id="ARBA00022723"/>
    </source>
</evidence>
<proteinExistence type="inferred from homology"/>
<feature type="binding site" description="axial binding residue" evidence="12">
    <location>
        <position position="455"/>
    </location>
    <ligand>
        <name>heme</name>
        <dbReference type="ChEBI" id="CHEBI:30413"/>
    </ligand>
    <ligandPart>
        <name>Fe</name>
        <dbReference type="ChEBI" id="CHEBI:18248"/>
    </ligandPart>
</feature>
<comment type="cofactor">
    <cofactor evidence="1 12">
        <name>heme</name>
        <dbReference type="ChEBI" id="CHEBI:30413"/>
    </cofactor>
</comment>
<reference evidence="14" key="2">
    <citation type="submission" date="2020-05" db="UniProtKB">
        <authorList>
            <consortium name="EnsemblMetazoa"/>
        </authorList>
    </citation>
    <scope>IDENTIFICATION</scope>
    <source>
        <strain evidence="14">IAEA</strain>
    </source>
</reference>
<dbReference type="InterPro" id="IPR001128">
    <property type="entry name" value="Cyt_P450"/>
</dbReference>
<keyword evidence="7" id="KW-0256">Endoplasmic reticulum</keyword>
<evidence type="ECO:0000256" key="9">
    <source>
        <dbReference type="ARBA" id="ARBA00023002"/>
    </source>
</evidence>
<evidence type="ECO:0000256" key="3">
    <source>
        <dbReference type="ARBA" id="ARBA00004406"/>
    </source>
</evidence>
<sequence length="508" mass="58604">MMFGLLILSLLIGLIIWDYYYKKERDDILKKSNITGPNLLPLIGNALQLRNVTTENLFEYALDRKRKYGKIHRLWILNNLDIVIMNAKHCEAILSSQQIIKKGIHYEILVDWLGHGLITSTGKKWHTRRRVITPTFHFQILEQFIDIFDQQSTILVEKLYNKADSQTPINIYPEISLNALDIISETAMGVKVNAQENPNIEYVRALASVCKVMGERFVTPVYRFGQLYRLIAPNGYRQLQHNINILHNFTNEVIEKRRSALEKDIQDGTYEKNVTIDDVAAKKRMALLDVLLLSSANGNPLSNEDIREEVVTFMFAGHDTTTSAISFALYMISRYPLVQDRLFAEIQHVLSNDKNKTLTYKNLQELKYMECVIKETLRLYPPVASIGRHVTEDIVIDDLNIPAGANISLAFYMIFRDPDYFDEPELFKPERFDFDADQKINPFAFTPFSAGPRNCIGQKFAMLEMKSTISKMLRHFELLPLGPEVRTVFHIITRSSTGIHLGLKPRQW</sequence>
<dbReference type="GO" id="GO:0005506">
    <property type="term" value="F:iron ion binding"/>
    <property type="evidence" value="ECO:0007669"/>
    <property type="project" value="InterPro"/>
</dbReference>
<dbReference type="Pfam" id="PF00067">
    <property type="entry name" value="p450"/>
    <property type="match status" value="1"/>
</dbReference>
<dbReference type="FunFam" id="1.10.630.10:FF:000182">
    <property type="entry name" value="Cytochrome P450 3A4"/>
    <property type="match status" value="1"/>
</dbReference>
<dbReference type="PRINTS" id="PR00463">
    <property type="entry name" value="EP450I"/>
</dbReference>
<evidence type="ECO:0000256" key="2">
    <source>
        <dbReference type="ARBA" id="ARBA00004174"/>
    </source>
</evidence>
<dbReference type="AlphaFoldDB" id="A0A1A9W294"/>
<dbReference type="InterPro" id="IPR017972">
    <property type="entry name" value="Cyt_P450_CS"/>
</dbReference>
<dbReference type="GO" id="GO:0020037">
    <property type="term" value="F:heme binding"/>
    <property type="evidence" value="ECO:0007669"/>
    <property type="project" value="InterPro"/>
</dbReference>
<evidence type="ECO:0000313" key="15">
    <source>
        <dbReference type="Proteomes" id="UP000091820"/>
    </source>
</evidence>
<dbReference type="Gene3D" id="1.10.630.10">
    <property type="entry name" value="Cytochrome P450"/>
    <property type="match status" value="1"/>
</dbReference>
<keyword evidence="15" id="KW-1185">Reference proteome</keyword>
<evidence type="ECO:0000256" key="1">
    <source>
        <dbReference type="ARBA" id="ARBA00001971"/>
    </source>
</evidence>
<dbReference type="PRINTS" id="PR00385">
    <property type="entry name" value="P450"/>
</dbReference>
<keyword evidence="5 12" id="KW-0349">Heme</keyword>
<dbReference type="PANTHER" id="PTHR24291">
    <property type="entry name" value="CYTOCHROME P450 FAMILY 4"/>
    <property type="match status" value="1"/>
</dbReference>
<evidence type="ECO:0008006" key="16">
    <source>
        <dbReference type="Google" id="ProtNLM"/>
    </source>
</evidence>
<keyword evidence="11 13" id="KW-0503">Monooxygenase</keyword>
<dbReference type="PANTHER" id="PTHR24291:SF187">
    <property type="entry name" value="CYTOCHROME P450 4AE1-RELATED"/>
    <property type="match status" value="1"/>
</dbReference>
<name>A0A1A9W294_9MUSC</name>
<accession>A0A1A9W294</accession>
<keyword evidence="8" id="KW-0492">Microsome</keyword>
<dbReference type="InterPro" id="IPR050196">
    <property type="entry name" value="Cytochrome_P450_Monoox"/>
</dbReference>
<keyword evidence="9 13" id="KW-0560">Oxidoreductase</keyword>
<dbReference type="EnsemblMetazoa" id="GBRI003787-RA">
    <property type="protein sequence ID" value="GBRI003787-PA"/>
    <property type="gene ID" value="GBRI003787"/>
</dbReference>
<keyword evidence="6 12" id="KW-0479">Metal-binding</keyword>
<protein>
    <recommendedName>
        <fullName evidence="16">Cytochrome P450</fullName>
    </recommendedName>
</protein>
<reference evidence="15" key="1">
    <citation type="submission" date="2014-03" db="EMBL/GenBank/DDBJ databases">
        <authorList>
            <person name="Aksoy S."/>
            <person name="Warren W."/>
            <person name="Wilson R.K."/>
        </authorList>
    </citation>
    <scope>NUCLEOTIDE SEQUENCE [LARGE SCALE GENOMIC DNA]</scope>
    <source>
        <strain evidence="15">IAEA</strain>
    </source>
</reference>
<dbReference type="InterPro" id="IPR002401">
    <property type="entry name" value="Cyt_P450_E_grp-I"/>
</dbReference>
<evidence type="ECO:0000256" key="12">
    <source>
        <dbReference type="PIRSR" id="PIRSR602401-1"/>
    </source>
</evidence>
<dbReference type="GO" id="GO:0005789">
    <property type="term" value="C:endoplasmic reticulum membrane"/>
    <property type="evidence" value="ECO:0007669"/>
    <property type="project" value="UniProtKB-SubCell"/>
</dbReference>
<evidence type="ECO:0000256" key="5">
    <source>
        <dbReference type="ARBA" id="ARBA00022617"/>
    </source>
</evidence>
<dbReference type="CDD" id="cd20628">
    <property type="entry name" value="CYP4"/>
    <property type="match status" value="1"/>
</dbReference>
<dbReference type="VEuPathDB" id="VectorBase:GBRI003787"/>
<evidence type="ECO:0000256" key="10">
    <source>
        <dbReference type="ARBA" id="ARBA00023004"/>
    </source>
</evidence>
<evidence type="ECO:0000256" key="7">
    <source>
        <dbReference type="ARBA" id="ARBA00022824"/>
    </source>
</evidence>
<comment type="subcellular location">
    <subcellularLocation>
        <location evidence="3">Endoplasmic reticulum membrane</location>
        <topology evidence="3">Peripheral membrane protein</topology>
    </subcellularLocation>
    <subcellularLocation>
        <location evidence="2">Microsome membrane</location>
        <topology evidence="2">Peripheral membrane protein</topology>
    </subcellularLocation>
</comment>
<dbReference type="GO" id="GO:0016705">
    <property type="term" value="F:oxidoreductase activity, acting on paired donors, with incorporation or reduction of molecular oxygen"/>
    <property type="evidence" value="ECO:0007669"/>
    <property type="project" value="InterPro"/>
</dbReference>
<dbReference type="InterPro" id="IPR036396">
    <property type="entry name" value="Cyt_P450_sf"/>
</dbReference>
<keyword evidence="10 12" id="KW-0408">Iron</keyword>
<evidence type="ECO:0000313" key="14">
    <source>
        <dbReference type="EnsemblMetazoa" id="GBRI003787-PA"/>
    </source>
</evidence>
<dbReference type="GO" id="GO:0004497">
    <property type="term" value="F:monooxygenase activity"/>
    <property type="evidence" value="ECO:0007669"/>
    <property type="project" value="UniProtKB-KW"/>
</dbReference>
<dbReference type="PROSITE" id="PS00086">
    <property type="entry name" value="CYTOCHROME_P450"/>
    <property type="match status" value="1"/>
</dbReference>
<evidence type="ECO:0000256" key="4">
    <source>
        <dbReference type="ARBA" id="ARBA00010617"/>
    </source>
</evidence>